<dbReference type="EMBL" id="LBZM01000027">
    <property type="protein sequence ID" value="KKR71464.1"/>
    <property type="molecule type" value="Genomic_DNA"/>
</dbReference>
<evidence type="ECO:0000313" key="3">
    <source>
        <dbReference type="Proteomes" id="UP000034664"/>
    </source>
</evidence>
<comment type="caution">
    <text evidence="2">The sequence shown here is derived from an EMBL/GenBank/DDBJ whole genome shotgun (WGS) entry which is preliminary data.</text>
</comment>
<dbReference type="Proteomes" id="UP000034664">
    <property type="component" value="Unassembled WGS sequence"/>
</dbReference>
<protein>
    <submittedName>
        <fullName evidence="2">Uncharacterized protein</fullName>
    </submittedName>
</protein>
<feature type="transmembrane region" description="Helical" evidence="1">
    <location>
        <begin position="74"/>
        <end position="94"/>
    </location>
</feature>
<evidence type="ECO:0000256" key="1">
    <source>
        <dbReference type="SAM" id="Phobius"/>
    </source>
</evidence>
<accession>A0A0G0T372</accession>
<evidence type="ECO:0000313" key="2">
    <source>
        <dbReference type="EMBL" id="KKR71464.1"/>
    </source>
</evidence>
<reference evidence="2 3" key="1">
    <citation type="journal article" date="2015" name="Nature">
        <title>rRNA introns, odd ribosomes, and small enigmatic genomes across a large radiation of phyla.</title>
        <authorList>
            <person name="Brown C.T."/>
            <person name="Hug L.A."/>
            <person name="Thomas B.C."/>
            <person name="Sharon I."/>
            <person name="Castelle C.J."/>
            <person name="Singh A."/>
            <person name="Wilkins M.J."/>
            <person name="Williams K.H."/>
            <person name="Banfield J.F."/>
        </authorList>
    </citation>
    <scope>NUCLEOTIDE SEQUENCE [LARGE SCALE GENOMIC DNA]</scope>
</reference>
<feature type="transmembrane region" description="Helical" evidence="1">
    <location>
        <begin position="41"/>
        <end position="62"/>
    </location>
</feature>
<organism evidence="2 3">
    <name type="scientific">Candidatus Roizmanbacteria bacterium GW2011_GWB1_40_7</name>
    <dbReference type="NCBI Taxonomy" id="1618482"/>
    <lineage>
        <taxon>Bacteria</taxon>
        <taxon>Candidatus Roizmaniibacteriota</taxon>
    </lineage>
</organism>
<keyword evidence="1" id="KW-1133">Transmembrane helix</keyword>
<gene>
    <name evidence="2" type="ORF">UU14_C0027G0003</name>
</gene>
<proteinExistence type="predicted"/>
<name>A0A0G0T372_9BACT</name>
<keyword evidence="1" id="KW-0472">Membrane</keyword>
<keyword evidence="1" id="KW-0812">Transmembrane</keyword>
<dbReference type="AlphaFoldDB" id="A0A0G0T372"/>
<sequence length="95" mass="10676">MKQKKHETHLSYLYLAILGLLSAFALETLSSKVNFLLLPELTHNITVSLLYVISGIMFTAFIASSKLVNDQKYILYLVALALVFFRVFSLTGGMM</sequence>